<dbReference type="InterPro" id="IPR001841">
    <property type="entry name" value="Znf_RING"/>
</dbReference>
<evidence type="ECO:0000256" key="3">
    <source>
        <dbReference type="ARBA" id="ARBA00012483"/>
    </source>
</evidence>
<dbReference type="Proteomes" id="UP001454036">
    <property type="component" value="Unassembled WGS sequence"/>
</dbReference>
<keyword evidence="4" id="KW-0808">Transferase</keyword>
<keyword evidence="11" id="KW-0472">Membrane</keyword>
<dbReference type="Gene3D" id="3.30.40.10">
    <property type="entry name" value="Zinc/RING finger domain, C3HC4 (zinc finger)"/>
    <property type="match status" value="1"/>
</dbReference>
<name>A0AAV3QKG0_LITER</name>
<dbReference type="InterPro" id="IPR013083">
    <property type="entry name" value="Znf_RING/FYVE/PHD"/>
</dbReference>
<sequence length="211" mass="23730">MDTSTVGDQNPWAPYESYRRDCSQGICSIYCPQWCYVIFPPPPPFLIANDDDSSKLSPLIIATISVLVSGFLLLCYYTVIRKYCRRNNNSIISTTNRSEMNHNQWQDVAQSGLDDMLIKSITVCEYQKGDGLIEATECAICLSEFQENQNLRLLPQCTHAFHLPCIDTWLKTNTNCPLCRSSATPTTTTPTHVSNPQTSSTLSISSLQMQR</sequence>
<dbReference type="PROSITE" id="PS50089">
    <property type="entry name" value="ZF_RING_2"/>
    <property type="match status" value="1"/>
</dbReference>
<evidence type="ECO:0000256" key="5">
    <source>
        <dbReference type="ARBA" id="ARBA00022723"/>
    </source>
</evidence>
<dbReference type="PANTHER" id="PTHR46913">
    <property type="entry name" value="RING-H2 FINGER PROTEIN ATL16"/>
    <property type="match status" value="1"/>
</dbReference>
<evidence type="ECO:0000256" key="1">
    <source>
        <dbReference type="ARBA" id="ARBA00000900"/>
    </source>
</evidence>
<keyword evidence="8" id="KW-0862">Zinc</keyword>
<reference evidence="13 14" key="1">
    <citation type="submission" date="2024-01" db="EMBL/GenBank/DDBJ databases">
        <title>The complete chloroplast genome sequence of Lithospermum erythrorhizon: insights into the phylogenetic relationship among Boraginaceae species and the maternal lineages of purple gromwells.</title>
        <authorList>
            <person name="Okada T."/>
            <person name="Watanabe K."/>
        </authorList>
    </citation>
    <scope>NUCLEOTIDE SEQUENCE [LARGE SCALE GENOMIC DNA]</scope>
</reference>
<keyword evidence="5" id="KW-0479">Metal-binding</keyword>
<protein>
    <recommendedName>
        <fullName evidence="3">RING-type E3 ubiquitin transferase</fullName>
        <ecNumber evidence="3">2.3.2.27</ecNumber>
    </recommendedName>
</protein>
<evidence type="ECO:0000313" key="13">
    <source>
        <dbReference type="EMBL" id="GAA0163646.1"/>
    </source>
</evidence>
<evidence type="ECO:0000313" key="14">
    <source>
        <dbReference type="Proteomes" id="UP001454036"/>
    </source>
</evidence>
<dbReference type="SMART" id="SM00184">
    <property type="entry name" value="RING"/>
    <property type="match status" value="1"/>
</dbReference>
<keyword evidence="11" id="KW-1133">Transmembrane helix</keyword>
<comment type="catalytic activity">
    <reaction evidence="1">
        <text>S-ubiquitinyl-[E2 ubiquitin-conjugating enzyme]-L-cysteine + [acceptor protein]-L-lysine = [E2 ubiquitin-conjugating enzyme]-L-cysteine + N(6)-ubiquitinyl-[acceptor protein]-L-lysine.</text>
        <dbReference type="EC" id="2.3.2.27"/>
    </reaction>
</comment>
<dbReference type="Pfam" id="PF13639">
    <property type="entry name" value="zf-RING_2"/>
    <property type="match status" value="1"/>
</dbReference>
<dbReference type="GO" id="GO:0061630">
    <property type="term" value="F:ubiquitin protein ligase activity"/>
    <property type="evidence" value="ECO:0007669"/>
    <property type="project" value="UniProtKB-EC"/>
</dbReference>
<evidence type="ECO:0000256" key="6">
    <source>
        <dbReference type="ARBA" id="ARBA00022771"/>
    </source>
</evidence>
<evidence type="ECO:0000256" key="8">
    <source>
        <dbReference type="ARBA" id="ARBA00022833"/>
    </source>
</evidence>
<proteinExistence type="predicted"/>
<keyword evidence="7" id="KW-0833">Ubl conjugation pathway</keyword>
<dbReference type="EMBL" id="BAABME010021568">
    <property type="protein sequence ID" value="GAA0163646.1"/>
    <property type="molecule type" value="Genomic_DNA"/>
</dbReference>
<dbReference type="EC" id="2.3.2.27" evidence="3"/>
<dbReference type="GO" id="GO:0016567">
    <property type="term" value="P:protein ubiquitination"/>
    <property type="evidence" value="ECO:0007669"/>
    <property type="project" value="InterPro"/>
</dbReference>
<feature type="compositionally biased region" description="Low complexity" evidence="10">
    <location>
        <begin position="184"/>
        <end position="211"/>
    </location>
</feature>
<evidence type="ECO:0000259" key="12">
    <source>
        <dbReference type="PROSITE" id="PS50089"/>
    </source>
</evidence>
<feature type="transmembrane region" description="Helical" evidence="11">
    <location>
        <begin position="59"/>
        <end position="79"/>
    </location>
</feature>
<dbReference type="AlphaFoldDB" id="A0AAV3QKG0"/>
<dbReference type="InterPro" id="IPR044600">
    <property type="entry name" value="ATL1/ATL16-like"/>
</dbReference>
<feature type="region of interest" description="Disordered" evidence="10">
    <location>
        <begin position="183"/>
        <end position="211"/>
    </location>
</feature>
<dbReference type="GO" id="GO:0008270">
    <property type="term" value="F:zinc ion binding"/>
    <property type="evidence" value="ECO:0007669"/>
    <property type="project" value="UniProtKB-KW"/>
</dbReference>
<keyword evidence="6 9" id="KW-0863">Zinc-finger</keyword>
<accession>A0AAV3QKG0</accession>
<evidence type="ECO:0000256" key="2">
    <source>
        <dbReference type="ARBA" id="ARBA00004906"/>
    </source>
</evidence>
<dbReference type="SUPFAM" id="SSF57850">
    <property type="entry name" value="RING/U-box"/>
    <property type="match status" value="1"/>
</dbReference>
<evidence type="ECO:0000256" key="9">
    <source>
        <dbReference type="PROSITE-ProRule" id="PRU00175"/>
    </source>
</evidence>
<evidence type="ECO:0000256" key="7">
    <source>
        <dbReference type="ARBA" id="ARBA00022786"/>
    </source>
</evidence>
<evidence type="ECO:0000256" key="10">
    <source>
        <dbReference type="SAM" id="MobiDB-lite"/>
    </source>
</evidence>
<feature type="domain" description="RING-type" evidence="12">
    <location>
        <begin position="138"/>
        <end position="180"/>
    </location>
</feature>
<dbReference type="PANTHER" id="PTHR46913:SF22">
    <property type="entry name" value="RING-TYPE E3 UBIQUITIN TRANSFERASE"/>
    <property type="match status" value="1"/>
</dbReference>
<evidence type="ECO:0000256" key="4">
    <source>
        <dbReference type="ARBA" id="ARBA00022679"/>
    </source>
</evidence>
<comment type="caution">
    <text evidence="13">The sequence shown here is derived from an EMBL/GenBank/DDBJ whole genome shotgun (WGS) entry which is preliminary data.</text>
</comment>
<evidence type="ECO:0000256" key="11">
    <source>
        <dbReference type="SAM" id="Phobius"/>
    </source>
</evidence>
<organism evidence="13 14">
    <name type="scientific">Lithospermum erythrorhizon</name>
    <name type="common">Purple gromwell</name>
    <name type="synonym">Lithospermum officinale var. erythrorhizon</name>
    <dbReference type="NCBI Taxonomy" id="34254"/>
    <lineage>
        <taxon>Eukaryota</taxon>
        <taxon>Viridiplantae</taxon>
        <taxon>Streptophyta</taxon>
        <taxon>Embryophyta</taxon>
        <taxon>Tracheophyta</taxon>
        <taxon>Spermatophyta</taxon>
        <taxon>Magnoliopsida</taxon>
        <taxon>eudicotyledons</taxon>
        <taxon>Gunneridae</taxon>
        <taxon>Pentapetalae</taxon>
        <taxon>asterids</taxon>
        <taxon>lamiids</taxon>
        <taxon>Boraginales</taxon>
        <taxon>Boraginaceae</taxon>
        <taxon>Boraginoideae</taxon>
        <taxon>Lithospermeae</taxon>
        <taxon>Lithospermum</taxon>
    </lineage>
</organism>
<keyword evidence="14" id="KW-1185">Reference proteome</keyword>
<gene>
    <name evidence="13" type="ORF">LIER_39635</name>
</gene>
<comment type="pathway">
    <text evidence="2">Protein modification; protein ubiquitination.</text>
</comment>
<dbReference type="CDD" id="cd16461">
    <property type="entry name" value="RING-H2_EL5-like"/>
    <property type="match status" value="1"/>
</dbReference>
<keyword evidence="11" id="KW-0812">Transmembrane</keyword>